<accession>A0A812SU07</accession>
<evidence type="ECO:0000313" key="3">
    <source>
        <dbReference type="Proteomes" id="UP000604046"/>
    </source>
</evidence>
<name>A0A812SU07_9DINO</name>
<protein>
    <submittedName>
        <fullName evidence="2">Uncharacterized protein</fullName>
    </submittedName>
</protein>
<dbReference type="Proteomes" id="UP000604046">
    <property type="component" value="Unassembled WGS sequence"/>
</dbReference>
<dbReference type="EMBL" id="CAJNDS010002484">
    <property type="protein sequence ID" value="CAE7494429.1"/>
    <property type="molecule type" value="Genomic_DNA"/>
</dbReference>
<proteinExistence type="predicted"/>
<comment type="caution">
    <text evidence="2">The sequence shown here is derived from an EMBL/GenBank/DDBJ whole genome shotgun (WGS) entry which is preliminary data.</text>
</comment>
<feature type="region of interest" description="Disordered" evidence="1">
    <location>
        <begin position="237"/>
        <end position="268"/>
    </location>
</feature>
<dbReference type="OrthoDB" id="417100at2759"/>
<dbReference type="AlphaFoldDB" id="A0A812SU07"/>
<sequence length="268" mass="30309">MSKERWGQPRIYCVNEYDPKAEPVNDLPILAQRQGAISYIKHEDFLEMLDPSWYLKDKSVANVLAVLKRTNVILNTKTFLYVRPAGEEEVPVLRIPLDDKTDLLHSESRAIYDRHRKGGTDLPSDFDEKVAWEEAWMDKVMKGDLNNLKYRATVASSPVSPLPKKVKVEPGVFPKLSAMSGVTVKIDSSSDEEAPNLTQDLEQLMEETGDQEDETCAGDLDFHEKANQAAEEYAHFMQDAEHAPEQGPVLDEKDQEEEDGMDIAEEAE</sequence>
<evidence type="ECO:0000313" key="2">
    <source>
        <dbReference type="EMBL" id="CAE7494429.1"/>
    </source>
</evidence>
<evidence type="ECO:0000256" key="1">
    <source>
        <dbReference type="SAM" id="MobiDB-lite"/>
    </source>
</evidence>
<feature type="compositionally biased region" description="Acidic residues" evidence="1">
    <location>
        <begin position="253"/>
        <end position="268"/>
    </location>
</feature>
<gene>
    <name evidence="2" type="ORF">SNAT2548_LOCUS27700</name>
</gene>
<keyword evidence="3" id="KW-1185">Reference proteome</keyword>
<reference evidence="2" key="1">
    <citation type="submission" date="2021-02" db="EMBL/GenBank/DDBJ databases">
        <authorList>
            <person name="Dougan E. K."/>
            <person name="Rhodes N."/>
            <person name="Thang M."/>
            <person name="Chan C."/>
        </authorList>
    </citation>
    <scope>NUCLEOTIDE SEQUENCE</scope>
</reference>
<organism evidence="2 3">
    <name type="scientific">Symbiodinium natans</name>
    <dbReference type="NCBI Taxonomy" id="878477"/>
    <lineage>
        <taxon>Eukaryota</taxon>
        <taxon>Sar</taxon>
        <taxon>Alveolata</taxon>
        <taxon>Dinophyceae</taxon>
        <taxon>Suessiales</taxon>
        <taxon>Symbiodiniaceae</taxon>
        <taxon>Symbiodinium</taxon>
    </lineage>
</organism>